<evidence type="ECO:0000313" key="1">
    <source>
        <dbReference type="EMBL" id="AIS53340.1"/>
    </source>
</evidence>
<dbReference type="RefSeq" id="WP_049685932.1">
    <property type="nucleotide sequence ID" value="NZ_CP009170.1"/>
</dbReference>
<keyword evidence="2" id="KW-1185">Reference proteome</keyword>
<dbReference type="PANTHER" id="PTHR36842:SF1">
    <property type="entry name" value="PROTEIN TOLB"/>
    <property type="match status" value="1"/>
</dbReference>
<dbReference type="KEGG" id="tki:TKV_c22110"/>
<organism evidence="1 2">
    <name type="scientific">Thermoanaerobacter kivui</name>
    <name type="common">Acetogenium kivui</name>
    <dbReference type="NCBI Taxonomy" id="2325"/>
    <lineage>
        <taxon>Bacteria</taxon>
        <taxon>Bacillati</taxon>
        <taxon>Bacillota</taxon>
        <taxon>Clostridia</taxon>
        <taxon>Thermoanaerobacterales</taxon>
        <taxon>Thermoanaerobacteraceae</taxon>
        <taxon>Thermoanaerobacter</taxon>
    </lineage>
</organism>
<dbReference type="Proteomes" id="UP000029669">
    <property type="component" value="Chromosome"/>
</dbReference>
<dbReference type="PANTHER" id="PTHR36842">
    <property type="entry name" value="PROTEIN TOLB HOMOLOG"/>
    <property type="match status" value="1"/>
</dbReference>
<evidence type="ECO:0000313" key="2">
    <source>
        <dbReference type="Proteomes" id="UP000029669"/>
    </source>
</evidence>
<proteinExistence type="predicted"/>
<sequence length="349" mass="40032">MKKVLIVLWLLIISIAFSSCGIKTNTKVNEEIDINKVVSLKEKQFPVGFDPYKKKVLLAIYDENNKISLGFYDIKSTETEIVVKPVDYSKNIGSAVTDGKCIGWVEASDNQGMWGDDWRIYVKDLKTGDVKIIAESKFVEGKISGSKFSVEPRLSLNGNRLVWSTYESDGENKSSSVFLYDLKENKQKIIQTLKGKDNYHFSDPHIFENYIVWSESRIDRQKEIGGVYLYSIAENRILKLSDRGTSSNIWGDNVAWVEGNKKVMLYNIKSKKKIEIPTYSGEVWAVSLNREYVTWYNTNRNIKLYNIKTARTQIINIPIINGPVIYGDIMTWVREKSDKTVPQFILLSE</sequence>
<name>A0A097AU59_THEKI</name>
<dbReference type="PROSITE" id="PS51257">
    <property type="entry name" value="PROKAR_LIPOPROTEIN"/>
    <property type="match status" value="1"/>
</dbReference>
<dbReference type="OrthoDB" id="1726390at2"/>
<dbReference type="HOGENOM" id="CLU_794392_0_0_9"/>
<protein>
    <submittedName>
        <fullName evidence="1">Uncharacterized protein</fullName>
    </submittedName>
</protein>
<dbReference type="STRING" id="2325.TKV_c22110"/>
<accession>A0A097AU59</accession>
<gene>
    <name evidence="1" type="ORF">TKV_c22110</name>
</gene>
<dbReference type="eggNOG" id="COG0823">
    <property type="taxonomic scope" value="Bacteria"/>
</dbReference>
<dbReference type="AlphaFoldDB" id="A0A097AU59"/>
<dbReference type="SUPFAM" id="SSF69304">
    <property type="entry name" value="Tricorn protease N-terminal domain"/>
    <property type="match status" value="1"/>
</dbReference>
<reference evidence="2" key="1">
    <citation type="journal article" date="2015" name="Genome Announc.">
        <title>Whole-Genome Sequences of 80 Environmental and Clinical Isolates of Burkholderia pseudomallei.</title>
        <authorList>
            <person name="Johnson S.L."/>
            <person name="Baker A.L."/>
            <person name="Chain P.S."/>
            <person name="Currie B.J."/>
            <person name="Daligault H.E."/>
            <person name="Davenport K.W."/>
            <person name="Davis C.B."/>
            <person name="Inglis T.J."/>
            <person name="Kaestli M."/>
            <person name="Koren S."/>
            <person name="Mayo M."/>
            <person name="Merritt A.J."/>
            <person name="Price E.P."/>
            <person name="Sarovich D.S."/>
            <person name="Warner J."/>
            <person name="Rosovitz M.J."/>
        </authorList>
    </citation>
    <scope>NUCLEOTIDE SEQUENCE [LARGE SCALE GENOMIC DNA]</scope>
    <source>
        <strain evidence="2">DSM 2030</strain>
    </source>
</reference>
<dbReference type="EMBL" id="CP009170">
    <property type="protein sequence ID" value="AIS53340.1"/>
    <property type="molecule type" value="Genomic_DNA"/>
</dbReference>